<evidence type="ECO:0000313" key="8">
    <source>
        <dbReference type="EMBL" id="MBB3147012.1"/>
    </source>
</evidence>
<dbReference type="Gene3D" id="3.40.190.290">
    <property type="match status" value="1"/>
</dbReference>
<comment type="caution">
    <text evidence="8">The sequence shown here is derived from an EMBL/GenBank/DDBJ whole genome shotgun (WGS) entry which is preliminary data.</text>
</comment>
<dbReference type="PANTHER" id="PTHR30126">
    <property type="entry name" value="HTH-TYPE TRANSCRIPTIONAL REGULATOR"/>
    <property type="match status" value="1"/>
</dbReference>
<dbReference type="GO" id="GO:0000976">
    <property type="term" value="F:transcription cis-regulatory region binding"/>
    <property type="evidence" value="ECO:0007669"/>
    <property type="project" value="TreeGrafter"/>
</dbReference>
<dbReference type="InterPro" id="IPR000847">
    <property type="entry name" value="LysR_HTH_N"/>
</dbReference>
<organism evidence="8 9">
    <name type="scientific">Phyllobacterium trifolii</name>
    <dbReference type="NCBI Taxonomy" id="300193"/>
    <lineage>
        <taxon>Bacteria</taxon>
        <taxon>Pseudomonadati</taxon>
        <taxon>Pseudomonadota</taxon>
        <taxon>Alphaproteobacteria</taxon>
        <taxon>Hyphomicrobiales</taxon>
        <taxon>Phyllobacteriaceae</taxon>
        <taxon>Phyllobacterium</taxon>
    </lineage>
</organism>
<evidence type="ECO:0000256" key="4">
    <source>
        <dbReference type="ARBA" id="ARBA00023163"/>
    </source>
</evidence>
<dbReference type="Gene3D" id="1.10.10.10">
    <property type="entry name" value="Winged helix-like DNA-binding domain superfamily/Winged helix DNA-binding domain"/>
    <property type="match status" value="1"/>
</dbReference>
<comment type="similarity">
    <text evidence="1">Belongs to the LysR transcriptional regulatory family.</text>
</comment>
<evidence type="ECO:0000256" key="6">
    <source>
        <dbReference type="ARBA" id="ARBA00043141"/>
    </source>
</evidence>
<dbReference type="EMBL" id="JACHXN010000010">
    <property type="protein sequence ID" value="MBB3147012.1"/>
    <property type="molecule type" value="Genomic_DNA"/>
</dbReference>
<dbReference type="PROSITE" id="PS50931">
    <property type="entry name" value="HTH_LYSR"/>
    <property type="match status" value="1"/>
</dbReference>
<keyword evidence="9" id="KW-1185">Reference proteome</keyword>
<dbReference type="SUPFAM" id="SSF46785">
    <property type="entry name" value="Winged helix' DNA-binding domain"/>
    <property type="match status" value="1"/>
</dbReference>
<name>A0A839UDR6_9HYPH</name>
<gene>
    <name evidence="8" type="ORF">FHS21_003428</name>
</gene>
<dbReference type="Proteomes" id="UP000554520">
    <property type="component" value="Unassembled WGS sequence"/>
</dbReference>
<dbReference type="Pfam" id="PF00126">
    <property type="entry name" value="HTH_1"/>
    <property type="match status" value="1"/>
</dbReference>
<evidence type="ECO:0000259" key="7">
    <source>
        <dbReference type="PROSITE" id="PS50931"/>
    </source>
</evidence>
<dbReference type="GO" id="GO:0003700">
    <property type="term" value="F:DNA-binding transcription factor activity"/>
    <property type="evidence" value="ECO:0007669"/>
    <property type="project" value="InterPro"/>
</dbReference>
<evidence type="ECO:0000313" key="9">
    <source>
        <dbReference type="Proteomes" id="UP000554520"/>
    </source>
</evidence>
<evidence type="ECO:0000256" key="3">
    <source>
        <dbReference type="ARBA" id="ARBA00023125"/>
    </source>
</evidence>
<evidence type="ECO:0000256" key="5">
    <source>
        <dbReference type="ARBA" id="ARBA00039279"/>
    </source>
</evidence>
<dbReference type="SUPFAM" id="SSF53850">
    <property type="entry name" value="Periplasmic binding protein-like II"/>
    <property type="match status" value="1"/>
</dbReference>
<keyword evidence="2" id="KW-0805">Transcription regulation</keyword>
<protein>
    <recommendedName>
        <fullName evidence="5">HTH-type transcriptional regulator CbbR</fullName>
    </recommendedName>
    <alternativeName>
        <fullName evidence="6">RuBisCO operon transcriptional regulator</fullName>
    </alternativeName>
</protein>
<evidence type="ECO:0000256" key="2">
    <source>
        <dbReference type="ARBA" id="ARBA00023015"/>
    </source>
</evidence>
<keyword evidence="4" id="KW-0804">Transcription</keyword>
<feature type="domain" description="HTH lysR-type" evidence="7">
    <location>
        <begin position="4"/>
        <end position="61"/>
    </location>
</feature>
<dbReference type="InterPro" id="IPR036388">
    <property type="entry name" value="WH-like_DNA-bd_sf"/>
</dbReference>
<dbReference type="RefSeq" id="WP_183663062.1">
    <property type="nucleotide sequence ID" value="NZ_JACHXN010000010.1"/>
</dbReference>
<dbReference type="AlphaFoldDB" id="A0A839UDR6"/>
<dbReference type="InterPro" id="IPR005119">
    <property type="entry name" value="LysR_subst-bd"/>
</dbReference>
<accession>A0A839UDR6</accession>
<proteinExistence type="inferred from homology"/>
<dbReference type="Pfam" id="PF03466">
    <property type="entry name" value="LysR_substrate"/>
    <property type="match status" value="1"/>
</dbReference>
<dbReference type="PANTHER" id="PTHR30126:SF5">
    <property type="entry name" value="HTH-TYPE TRANSCRIPTIONAL ACTIVATOR CMPR"/>
    <property type="match status" value="1"/>
</dbReference>
<evidence type="ECO:0000256" key="1">
    <source>
        <dbReference type="ARBA" id="ARBA00009437"/>
    </source>
</evidence>
<dbReference type="InterPro" id="IPR036390">
    <property type="entry name" value="WH_DNA-bd_sf"/>
</dbReference>
<sequence length="311" mass="34334">MKNVTFRKLQSLLAIETHRKIVDAAKALGLTAPAITLQLKQLEEDAGVTLFERTPHGMFPTEAGKVFLEAAKEIDERLQRLDDDVNAFRRVKRGHITVGAVSTVRYFAAPLFAAFSKEYPDVHLELIIDRRDETIARLKDRAVDIALLGRPPRDISVRATVFGEHSLVVVSAPGHALAGKRDITKAEIANEHFLHRGRGSGTRTFFERFLKDIPGRLDGPSTEMETVEDIKQAVMAELGIAFLSMQSIAAEVQAGQLAVLDVVGLPIRRQWFAISRSDRAVTPVMAAFQAFLATRGETFLPNFSDPAKVPA</sequence>
<keyword evidence="3 8" id="KW-0238">DNA-binding</keyword>
<reference evidence="8 9" key="1">
    <citation type="submission" date="2020-08" db="EMBL/GenBank/DDBJ databases">
        <title>Genomic Encyclopedia of Type Strains, Phase III (KMG-III): the genomes of soil and plant-associated and newly described type strains.</title>
        <authorList>
            <person name="Whitman W."/>
        </authorList>
    </citation>
    <scope>NUCLEOTIDE SEQUENCE [LARGE SCALE GENOMIC DNA]</scope>
    <source>
        <strain evidence="8 9">CECT 7015</strain>
    </source>
</reference>